<dbReference type="RefSeq" id="WP_092844920.1">
    <property type="nucleotide sequence ID" value="NZ_FOPY01000004.1"/>
</dbReference>
<keyword evidence="1" id="KW-0472">Membrane</keyword>
<dbReference type="PANTHER" id="PTHR41795:SF1">
    <property type="entry name" value="EXOPOLYSACCHARIDE SYNTHESIS PROTEIN"/>
    <property type="match status" value="1"/>
</dbReference>
<dbReference type="InterPro" id="IPR010331">
    <property type="entry name" value="ExoD"/>
</dbReference>
<feature type="transmembrane region" description="Helical" evidence="1">
    <location>
        <begin position="155"/>
        <end position="175"/>
    </location>
</feature>
<feature type="transmembrane region" description="Helical" evidence="1">
    <location>
        <begin position="180"/>
        <end position="200"/>
    </location>
</feature>
<dbReference type="PIRSF" id="PIRSF033239">
    <property type="entry name" value="ExoD"/>
    <property type="match status" value="1"/>
</dbReference>
<reference evidence="2 3" key="1">
    <citation type="submission" date="2016-10" db="EMBL/GenBank/DDBJ databases">
        <authorList>
            <person name="de Groot N.N."/>
        </authorList>
    </citation>
    <scope>NUCLEOTIDE SEQUENCE [LARGE SCALE GENOMIC DNA]</scope>
    <source>
        <strain evidence="2 3">CGMCC 1.6848</strain>
    </source>
</reference>
<feature type="transmembrane region" description="Helical" evidence="1">
    <location>
        <begin position="127"/>
        <end position="149"/>
    </location>
</feature>
<dbReference type="EMBL" id="FOPY01000004">
    <property type="protein sequence ID" value="SFH48134.1"/>
    <property type="molecule type" value="Genomic_DNA"/>
</dbReference>
<name>A0A1I3ADI4_9GAMM</name>
<keyword evidence="1" id="KW-1133">Transmembrane helix</keyword>
<evidence type="ECO:0000313" key="2">
    <source>
        <dbReference type="EMBL" id="SFH48134.1"/>
    </source>
</evidence>
<accession>A0A1I3ADI4</accession>
<dbReference type="PANTHER" id="PTHR41795">
    <property type="entry name" value="EXOPOLYSACCHARIDE SYNTHESIS PROTEIN"/>
    <property type="match status" value="1"/>
</dbReference>
<dbReference type="Pfam" id="PF06055">
    <property type="entry name" value="ExoD"/>
    <property type="match status" value="1"/>
</dbReference>
<dbReference type="Proteomes" id="UP000199040">
    <property type="component" value="Unassembled WGS sequence"/>
</dbReference>
<dbReference type="AlphaFoldDB" id="A0A1I3ADI4"/>
<organism evidence="2 3">
    <name type="scientific">Modicisalibacter xianhensis</name>
    <dbReference type="NCBI Taxonomy" id="442341"/>
    <lineage>
        <taxon>Bacteria</taxon>
        <taxon>Pseudomonadati</taxon>
        <taxon>Pseudomonadota</taxon>
        <taxon>Gammaproteobacteria</taxon>
        <taxon>Oceanospirillales</taxon>
        <taxon>Halomonadaceae</taxon>
        <taxon>Modicisalibacter</taxon>
    </lineage>
</organism>
<gene>
    <name evidence="2" type="ORF">SAMN04487959_104310</name>
</gene>
<keyword evidence="1" id="KW-0812">Transmembrane</keyword>
<evidence type="ECO:0000313" key="3">
    <source>
        <dbReference type="Proteomes" id="UP000199040"/>
    </source>
</evidence>
<protein>
    <submittedName>
        <fullName evidence="2">Uncharacterized conserved protein</fullName>
    </submittedName>
</protein>
<feature type="transmembrane region" description="Helical" evidence="1">
    <location>
        <begin position="46"/>
        <end position="79"/>
    </location>
</feature>
<keyword evidence="3" id="KW-1185">Reference proteome</keyword>
<sequence length="201" mass="21647">MTNHDAEQAPEDLEGLLDFLEGAGKEVDADSISVETMLNAVGSRSFGAMLLVPGLLVFSPLSGIVGLPTLCGLLVLLIAGQLLAGRKHFWLPRWLLRRSVPRKRFLKALRFLRPAARWVDKLIKHRLTMLTHGAATWVVAVICILIALSMPVLELVPFANSLSGAALAAIGLGLIARDGLLVVLTVAVYLMGLGAIAYQFM</sequence>
<proteinExistence type="predicted"/>
<dbReference type="STRING" id="442341.SAMN04487959_104310"/>
<evidence type="ECO:0000256" key="1">
    <source>
        <dbReference type="SAM" id="Phobius"/>
    </source>
</evidence>